<evidence type="ECO:0000256" key="1">
    <source>
        <dbReference type="ARBA" id="ARBA00009437"/>
    </source>
</evidence>
<accession>A0A851HTY8</accession>
<feature type="domain" description="HTH lysR-type" evidence="5">
    <location>
        <begin position="11"/>
        <end position="68"/>
    </location>
</feature>
<protein>
    <submittedName>
        <fullName evidence="6">LysR family transcriptional regulator</fullName>
    </submittedName>
</protein>
<evidence type="ECO:0000256" key="4">
    <source>
        <dbReference type="ARBA" id="ARBA00023163"/>
    </source>
</evidence>
<dbReference type="InterPro" id="IPR036390">
    <property type="entry name" value="WH_DNA-bd_sf"/>
</dbReference>
<evidence type="ECO:0000256" key="3">
    <source>
        <dbReference type="ARBA" id="ARBA00023125"/>
    </source>
</evidence>
<keyword evidence="7" id="KW-1185">Reference proteome</keyword>
<keyword evidence="2" id="KW-0805">Transcription regulation</keyword>
<dbReference type="Pfam" id="PF03466">
    <property type="entry name" value="LysR_substrate"/>
    <property type="match status" value="1"/>
</dbReference>
<dbReference type="GO" id="GO:0043565">
    <property type="term" value="F:sequence-specific DNA binding"/>
    <property type="evidence" value="ECO:0007669"/>
    <property type="project" value="TreeGrafter"/>
</dbReference>
<dbReference type="PRINTS" id="PR00039">
    <property type="entry name" value="HTHLYSR"/>
</dbReference>
<dbReference type="PANTHER" id="PTHR30537">
    <property type="entry name" value="HTH-TYPE TRANSCRIPTIONAL REGULATOR"/>
    <property type="match status" value="1"/>
</dbReference>
<evidence type="ECO:0000313" key="6">
    <source>
        <dbReference type="EMBL" id="NWN92200.1"/>
    </source>
</evidence>
<dbReference type="SUPFAM" id="SSF46785">
    <property type="entry name" value="Winged helix' DNA-binding domain"/>
    <property type="match status" value="1"/>
</dbReference>
<proteinExistence type="inferred from homology"/>
<dbReference type="EMBL" id="JABEVQ010000006">
    <property type="protein sequence ID" value="NWN92200.1"/>
    <property type="molecule type" value="Genomic_DNA"/>
</dbReference>
<keyword evidence="3" id="KW-0238">DNA-binding</keyword>
<organism evidence="6 7">
    <name type="scientific">Marinobacter adhaerens</name>
    <dbReference type="NCBI Taxonomy" id="1033846"/>
    <lineage>
        <taxon>Bacteria</taxon>
        <taxon>Pseudomonadati</taxon>
        <taxon>Pseudomonadota</taxon>
        <taxon>Gammaproteobacteria</taxon>
        <taxon>Pseudomonadales</taxon>
        <taxon>Marinobacteraceae</taxon>
        <taxon>Marinobacter</taxon>
    </lineage>
</organism>
<dbReference type="AlphaFoldDB" id="A0A851HTY8"/>
<name>A0A851HTY8_9GAMM</name>
<dbReference type="GO" id="GO:0003700">
    <property type="term" value="F:DNA-binding transcription factor activity"/>
    <property type="evidence" value="ECO:0007669"/>
    <property type="project" value="InterPro"/>
</dbReference>
<dbReference type="InterPro" id="IPR000847">
    <property type="entry name" value="LysR_HTH_N"/>
</dbReference>
<comment type="similarity">
    <text evidence="1">Belongs to the LysR transcriptional regulatory family.</text>
</comment>
<dbReference type="Gene3D" id="3.40.190.10">
    <property type="entry name" value="Periplasmic binding protein-like II"/>
    <property type="match status" value="2"/>
</dbReference>
<gene>
    <name evidence="6" type="ORF">HLV39_11920</name>
</gene>
<evidence type="ECO:0000256" key="2">
    <source>
        <dbReference type="ARBA" id="ARBA00023015"/>
    </source>
</evidence>
<dbReference type="PANTHER" id="PTHR30537:SF79">
    <property type="entry name" value="TRANSCRIPTIONAL REGULATOR-RELATED"/>
    <property type="match status" value="1"/>
</dbReference>
<dbReference type="InterPro" id="IPR036388">
    <property type="entry name" value="WH-like_DNA-bd_sf"/>
</dbReference>
<dbReference type="InterPro" id="IPR058163">
    <property type="entry name" value="LysR-type_TF_proteobact-type"/>
</dbReference>
<dbReference type="InterPro" id="IPR005119">
    <property type="entry name" value="LysR_subst-bd"/>
</dbReference>
<reference evidence="6 7" key="1">
    <citation type="submission" date="2020-03" db="EMBL/GenBank/DDBJ databases">
        <title>Metagenomic, metatranscriptomic, and metabolomic analyses revealed the key microbes and metabolic features during the fermentation of ganjang, Korean traditional soy sauce.</title>
        <authorList>
            <person name="Chun B.H."/>
            <person name="Jeon C.O."/>
        </authorList>
    </citation>
    <scope>NUCLEOTIDE SEQUENCE [LARGE SCALE GENOMIC DNA]</scope>
    <source>
        <strain evidence="6 7">KG14</strain>
    </source>
</reference>
<evidence type="ECO:0000259" key="5">
    <source>
        <dbReference type="PROSITE" id="PS50931"/>
    </source>
</evidence>
<dbReference type="SUPFAM" id="SSF53850">
    <property type="entry name" value="Periplasmic binding protein-like II"/>
    <property type="match status" value="1"/>
</dbReference>
<sequence>MDGAEFGTHLPPLGWLQAFEAAARLESFTLAAEELGRSQATVSQQIRNLEDKLGSELFHRLPRGVELTLDGAAYRPHILSAFRIIAAATRDLFATQRRSTVTIATPVSLVATWLAPRLPELQTLSHRLNVNIATINRPVDYEMENADLEIHYGDGNWAGLDRALLVEERLSPVCAPHLLRGQDDWTQLPVIALAGARAGWSDWCARAGVPPLAMPMYRFDSFILALEAAKSGAGVMLASLPLVDTALKRGELVRLSYVELTTRSGHWLTRDQTKPASPAIDAVWSWMSGRS</sequence>
<evidence type="ECO:0000313" key="7">
    <source>
        <dbReference type="Proteomes" id="UP000536442"/>
    </source>
</evidence>
<dbReference type="PROSITE" id="PS50931">
    <property type="entry name" value="HTH_LYSR"/>
    <property type="match status" value="1"/>
</dbReference>
<keyword evidence="4" id="KW-0804">Transcription</keyword>
<dbReference type="GO" id="GO:0006351">
    <property type="term" value="P:DNA-templated transcription"/>
    <property type="evidence" value="ECO:0007669"/>
    <property type="project" value="TreeGrafter"/>
</dbReference>
<dbReference type="Proteomes" id="UP000536442">
    <property type="component" value="Unassembled WGS sequence"/>
</dbReference>
<comment type="caution">
    <text evidence="6">The sequence shown here is derived from an EMBL/GenBank/DDBJ whole genome shotgun (WGS) entry which is preliminary data.</text>
</comment>
<dbReference type="Gene3D" id="1.10.10.10">
    <property type="entry name" value="Winged helix-like DNA-binding domain superfamily/Winged helix DNA-binding domain"/>
    <property type="match status" value="1"/>
</dbReference>
<dbReference type="Pfam" id="PF00126">
    <property type="entry name" value="HTH_1"/>
    <property type="match status" value="1"/>
</dbReference>